<dbReference type="FunFam" id="3.30.160.60:FF:002041">
    <property type="entry name" value="Zinc finger protein 526"/>
    <property type="match status" value="1"/>
</dbReference>
<sequence>MGDQQEETEGLYVHHQYMCSECHQLFNTLEEVLVHQQSHIGPEGEDGEADVGLADGSDPQQGPPEQGESQYQCLECGTLLRSPEELLLHQELHMREGAVEMGQGELAELCEVVDTSQPVADASLVSGQIRYQCLECLALFDTPEVWLAHRQTHNKSGTHNALSDTEFVLQEDGSVTPLVNVQNLVLSEQQTGEILTLAQVLAAQQQQVSPLPQAPPRATFLPALSPLPASATLRLQICTAQALADGSAGPTVRRGKLLPPLLPSCSPLDASSVGKIHAVEVGLSESVESQPGKESEEGQVVIIHPYECSECALLFQTPEDFLQHQGEHFLGQDKESGEEGVMEGEGDGEDAEELDDGFQPMAPEENGRVVEDRLKVSVVSQHRVQGSSLMGRPRSGAAVTPPISLQCGECQRTFTSANRLAAHRRVHEHGTHECPECDKVFKKPASLQTHMRTHSGEARYLCVDCGHGFTTEMTLIIHRKSHTAEPLHRCQFCAKTFTNMTKFLYHRRTHTARTPPAPITMQMPTTPRRLPLSHLSILQKAREQEEAAAVFTPLAKMKAEAHATFCETNTSIGTAAVAAAEENGLDLERNTKQVQAREEGETSHSTNGCIAGSSAPPDLIVTTEKMELSVHPALATSEQLAMPYKPPSGSEFPCPSCSKTFPSQLRLVRHRRTVHVAERRFKCGVCGKSFKKQIHVRNHLRTHTGERPFQCSDCGKTFSSLANLSRHGLTHSGLRPYRCDVCLKAFTQSSNLRQHRLLHINPAPCPCPDCPATFLRPAKLAAHRYTQHPGSPAPYPCPHCPLGFLRKRQRDRHCLEVHPQLGHADASTEPFALAPGRILDDTEAVKPSSEVTVSAEEDQTCAQDALSRPLDSAALVTRGGLDCSQCGKRLNSAANLRLHQLSHAPTAAGRRRATPCAARGKGHQCPVCGKLFVSSSGVALHQRVHTGERPFPCTQCGKRFRQNTHLREHLRTHSGERPFRCELCDKSFVQSMHLAEHRRTHTGERPHVCLICGKAFRTFSNLRNHRKTHARSVPEGEAQPAAPDVETVAVVDASAVDLATAVPAVCQQREPQVIQIQTQELPQSQSNPTIMCNEFGETIAIIESSEGGAVPLAEAIEIYHTALENTLGMDSIAVDSLQLL</sequence>
<gene>
    <name evidence="14" type="primary">znf526</name>
</gene>
<dbReference type="GO" id="GO:0005634">
    <property type="term" value="C:nucleus"/>
    <property type="evidence" value="ECO:0007669"/>
    <property type="project" value="UniProtKB-SubCell"/>
</dbReference>
<evidence type="ECO:0000313" key="14">
    <source>
        <dbReference type="Ensembl" id="ENSSFOP00015051948.1"/>
    </source>
</evidence>
<feature type="compositionally biased region" description="Acidic residues" evidence="12">
    <location>
        <begin position="338"/>
        <end position="352"/>
    </location>
</feature>
<dbReference type="GO" id="GO:0000978">
    <property type="term" value="F:RNA polymerase II cis-regulatory region sequence-specific DNA binding"/>
    <property type="evidence" value="ECO:0007669"/>
    <property type="project" value="TreeGrafter"/>
</dbReference>
<keyword evidence="8" id="KW-0238">DNA-binding</keyword>
<feature type="domain" description="C2H2-type" evidence="13">
    <location>
        <begin position="737"/>
        <end position="764"/>
    </location>
</feature>
<evidence type="ECO:0000313" key="15">
    <source>
        <dbReference type="Proteomes" id="UP000694397"/>
    </source>
</evidence>
<dbReference type="PROSITE" id="PS00028">
    <property type="entry name" value="ZINC_FINGER_C2H2_1"/>
    <property type="match status" value="18"/>
</dbReference>
<dbReference type="FunFam" id="3.30.160.60:FF:000185">
    <property type="entry name" value="zinc finger protein 319"/>
    <property type="match status" value="1"/>
</dbReference>
<reference evidence="14" key="3">
    <citation type="submission" date="2025-09" db="UniProtKB">
        <authorList>
            <consortium name="Ensembl"/>
        </authorList>
    </citation>
    <scope>IDENTIFICATION</scope>
</reference>
<keyword evidence="3" id="KW-0479">Metal-binding</keyword>
<feature type="region of interest" description="Disordered" evidence="12">
    <location>
        <begin position="40"/>
        <end position="69"/>
    </location>
</feature>
<feature type="compositionally biased region" description="Basic and acidic residues" evidence="12">
    <location>
        <begin position="593"/>
        <end position="602"/>
    </location>
</feature>
<evidence type="ECO:0000256" key="4">
    <source>
        <dbReference type="ARBA" id="ARBA00022737"/>
    </source>
</evidence>
<evidence type="ECO:0000259" key="13">
    <source>
        <dbReference type="PROSITE" id="PS50157"/>
    </source>
</evidence>
<dbReference type="SMART" id="SM00355">
    <property type="entry name" value="ZnF_C2H2"/>
    <property type="match status" value="19"/>
</dbReference>
<evidence type="ECO:0000256" key="1">
    <source>
        <dbReference type="ARBA" id="ARBA00004123"/>
    </source>
</evidence>
<dbReference type="Gene3D" id="3.30.160.60">
    <property type="entry name" value="Classic Zinc Finger"/>
    <property type="match status" value="11"/>
</dbReference>
<feature type="domain" description="C2H2-type" evidence="13">
    <location>
        <begin position="488"/>
        <end position="515"/>
    </location>
</feature>
<dbReference type="FunFam" id="3.30.160.60:FF:000512">
    <property type="entry name" value="zinc finger protein 197 isoform X1"/>
    <property type="match status" value="1"/>
</dbReference>
<keyword evidence="15" id="KW-1185">Reference proteome</keyword>
<keyword evidence="4" id="KW-0677">Repeat</keyword>
<dbReference type="GeneID" id="108922098"/>
<dbReference type="InterPro" id="IPR036236">
    <property type="entry name" value="Znf_C2H2_sf"/>
</dbReference>
<dbReference type="Pfam" id="PF00096">
    <property type="entry name" value="zf-C2H2"/>
    <property type="match status" value="10"/>
</dbReference>
<feature type="domain" description="C2H2-type" evidence="13">
    <location>
        <begin position="405"/>
        <end position="427"/>
    </location>
</feature>
<dbReference type="PANTHER" id="PTHR23226:SF423">
    <property type="entry name" value="C2H2-TYPE DOMAIN-CONTAINING PROTEIN"/>
    <property type="match status" value="1"/>
</dbReference>
<proteinExistence type="inferred from homology"/>
<feature type="compositionally biased region" description="Low complexity" evidence="12">
    <location>
        <begin position="55"/>
        <end position="69"/>
    </location>
</feature>
<dbReference type="InterPro" id="IPR013087">
    <property type="entry name" value="Znf_C2H2_type"/>
</dbReference>
<keyword evidence="10" id="KW-0539">Nucleus</keyword>
<keyword evidence="7" id="KW-0805">Transcription regulation</keyword>
<protein>
    <submittedName>
        <fullName evidence="14">Zinc finger protein 526</fullName>
    </submittedName>
</protein>
<dbReference type="FunFam" id="3.30.160.60:FF:000151">
    <property type="entry name" value="Zinc finger and SCAN domain-containing 21"/>
    <property type="match status" value="1"/>
</dbReference>
<evidence type="ECO:0000256" key="11">
    <source>
        <dbReference type="PROSITE-ProRule" id="PRU00042"/>
    </source>
</evidence>
<dbReference type="GO" id="GO:0032502">
    <property type="term" value="P:developmental process"/>
    <property type="evidence" value="ECO:0007669"/>
    <property type="project" value="UniProtKB-ARBA"/>
</dbReference>
<feature type="domain" description="C2H2-type" evidence="13">
    <location>
        <begin position="71"/>
        <end position="98"/>
    </location>
</feature>
<evidence type="ECO:0000256" key="7">
    <source>
        <dbReference type="ARBA" id="ARBA00023015"/>
    </source>
</evidence>
<feature type="region of interest" description="Disordered" evidence="12">
    <location>
        <begin position="333"/>
        <end position="352"/>
    </location>
</feature>
<reference evidence="14" key="2">
    <citation type="submission" date="2025-08" db="UniProtKB">
        <authorList>
            <consortium name="Ensembl"/>
        </authorList>
    </citation>
    <scope>IDENTIFICATION</scope>
</reference>
<dbReference type="Pfam" id="PF13894">
    <property type="entry name" value="zf-C2H2_4"/>
    <property type="match status" value="1"/>
</dbReference>
<keyword evidence="5 11" id="KW-0863">Zinc-finger</keyword>
<dbReference type="RefSeq" id="XP_029115974.1">
    <property type="nucleotide sequence ID" value="XM_029260141.1"/>
</dbReference>
<dbReference type="OrthoDB" id="8922241at2759"/>
<evidence type="ECO:0000256" key="6">
    <source>
        <dbReference type="ARBA" id="ARBA00022833"/>
    </source>
</evidence>
<feature type="domain" description="C2H2-type" evidence="13">
    <location>
        <begin position="709"/>
        <end position="736"/>
    </location>
</feature>
<dbReference type="SUPFAM" id="SSF57667">
    <property type="entry name" value="beta-beta-alpha zinc fingers"/>
    <property type="match status" value="10"/>
</dbReference>
<dbReference type="GeneTree" id="ENSGT00940000162624"/>
<organism evidence="14 15">
    <name type="scientific">Scleropages formosus</name>
    <name type="common">Asian bonytongue</name>
    <name type="synonym">Osteoglossum formosum</name>
    <dbReference type="NCBI Taxonomy" id="113540"/>
    <lineage>
        <taxon>Eukaryota</taxon>
        <taxon>Metazoa</taxon>
        <taxon>Chordata</taxon>
        <taxon>Craniata</taxon>
        <taxon>Vertebrata</taxon>
        <taxon>Euteleostomi</taxon>
        <taxon>Actinopterygii</taxon>
        <taxon>Neopterygii</taxon>
        <taxon>Teleostei</taxon>
        <taxon>Osteoglossocephala</taxon>
        <taxon>Osteoglossomorpha</taxon>
        <taxon>Osteoglossiformes</taxon>
        <taxon>Osteoglossidae</taxon>
        <taxon>Scleropages</taxon>
    </lineage>
</organism>
<evidence type="ECO:0000256" key="3">
    <source>
        <dbReference type="ARBA" id="ARBA00022723"/>
    </source>
</evidence>
<evidence type="ECO:0000256" key="10">
    <source>
        <dbReference type="ARBA" id="ARBA00023242"/>
    </source>
</evidence>
<evidence type="ECO:0000256" key="2">
    <source>
        <dbReference type="ARBA" id="ARBA00006991"/>
    </source>
</evidence>
<feature type="domain" description="C2H2-type" evidence="13">
    <location>
        <begin position="1007"/>
        <end position="1034"/>
    </location>
</feature>
<feature type="domain" description="C2H2-type" evidence="13">
    <location>
        <begin position="652"/>
        <end position="680"/>
    </location>
</feature>
<feature type="domain" description="C2H2-type" evidence="13">
    <location>
        <begin position="17"/>
        <end position="44"/>
    </location>
</feature>
<evidence type="ECO:0000256" key="12">
    <source>
        <dbReference type="SAM" id="MobiDB-lite"/>
    </source>
</evidence>
<comment type="subcellular location">
    <subcellularLocation>
        <location evidence="1">Nucleus</location>
    </subcellularLocation>
</comment>
<feature type="region of interest" description="Disordered" evidence="12">
    <location>
        <begin position="593"/>
        <end position="615"/>
    </location>
</feature>
<dbReference type="RefSeq" id="XP_029115975.1">
    <property type="nucleotide sequence ID" value="XM_029260142.1"/>
</dbReference>
<feature type="domain" description="C2H2-type" evidence="13">
    <location>
        <begin position="306"/>
        <end position="328"/>
    </location>
</feature>
<feature type="domain" description="C2H2-type" evidence="13">
    <location>
        <begin position="881"/>
        <end position="908"/>
    </location>
</feature>
<dbReference type="Proteomes" id="UP000694397">
    <property type="component" value="Chromosome 18"/>
</dbReference>
<dbReference type="GO" id="GO:0000981">
    <property type="term" value="F:DNA-binding transcription factor activity, RNA polymerase II-specific"/>
    <property type="evidence" value="ECO:0007669"/>
    <property type="project" value="TreeGrafter"/>
</dbReference>
<dbReference type="FunFam" id="3.30.160.60:FF:000045">
    <property type="entry name" value="ZFP69 zinc finger protein B"/>
    <property type="match status" value="1"/>
</dbReference>
<dbReference type="FunFam" id="3.30.160.60:FF:002212">
    <property type="entry name" value="Zinc finger protein 672"/>
    <property type="match status" value="1"/>
</dbReference>
<dbReference type="AlphaFoldDB" id="A0A8C9TM04"/>
<dbReference type="FunFam" id="3.30.160.60:FF:000624">
    <property type="entry name" value="zinc finger protein 697"/>
    <property type="match status" value="1"/>
</dbReference>
<name>A0A8C9TM04_SCLFO</name>
<keyword evidence="6" id="KW-0862">Zinc</keyword>
<comment type="similarity">
    <text evidence="2">Belongs to the krueppel C2H2-type zinc-finger protein family.</text>
</comment>
<dbReference type="FunFam" id="3.30.160.60:FF:000202">
    <property type="entry name" value="Zinc finger protein 574"/>
    <property type="match status" value="1"/>
</dbReference>
<feature type="domain" description="C2H2-type" evidence="13">
    <location>
        <begin position="681"/>
        <end position="708"/>
    </location>
</feature>
<accession>A0A8C9TM04</accession>
<feature type="domain" description="C2H2-type" evidence="13">
    <location>
        <begin position="923"/>
        <end position="950"/>
    </location>
</feature>
<evidence type="ECO:0000256" key="9">
    <source>
        <dbReference type="ARBA" id="ARBA00023163"/>
    </source>
</evidence>
<dbReference type="GO" id="GO:0008270">
    <property type="term" value="F:zinc ion binding"/>
    <property type="evidence" value="ECO:0007669"/>
    <property type="project" value="UniProtKB-KW"/>
</dbReference>
<feature type="domain" description="C2H2-type" evidence="13">
    <location>
        <begin position="951"/>
        <end position="978"/>
    </location>
</feature>
<dbReference type="PROSITE" id="PS50157">
    <property type="entry name" value="ZINC_FINGER_C2H2_2"/>
    <property type="match status" value="16"/>
</dbReference>
<feature type="domain" description="C2H2-type" evidence="13">
    <location>
        <begin position="460"/>
        <end position="487"/>
    </location>
</feature>
<keyword evidence="9" id="KW-0804">Transcription</keyword>
<reference evidence="14 15" key="1">
    <citation type="submission" date="2019-04" db="EMBL/GenBank/DDBJ databases">
        <authorList>
            <consortium name="Wellcome Sanger Institute Data Sharing"/>
        </authorList>
    </citation>
    <scope>NUCLEOTIDE SEQUENCE [LARGE SCALE GENOMIC DNA]</scope>
</reference>
<evidence type="ECO:0000256" key="5">
    <source>
        <dbReference type="ARBA" id="ARBA00022771"/>
    </source>
</evidence>
<dbReference type="Ensembl" id="ENSSFOT00015072999.1">
    <property type="protein sequence ID" value="ENSSFOP00015051948.1"/>
    <property type="gene ID" value="ENSSFOG00015030750.1"/>
</dbReference>
<evidence type="ECO:0000256" key="8">
    <source>
        <dbReference type="ARBA" id="ARBA00023125"/>
    </source>
</evidence>
<feature type="domain" description="C2H2-type" evidence="13">
    <location>
        <begin position="979"/>
        <end position="1006"/>
    </location>
</feature>
<dbReference type="PANTHER" id="PTHR23226">
    <property type="entry name" value="ZINC FINGER AND SCAN DOMAIN-CONTAINING"/>
    <property type="match status" value="1"/>
</dbReference>
<feature type="domain" description="C2H2-type" evidence="13">
    <location>
        <begin position="432"/>
        <end position="459"/>
    </location>
</feature>